<dbReference type="AlphaFoldDB" id="M5ISL6"/>
<organism evidence="1 2">
    <name type="scientific">Campylobacter showae CSUNSWCD</name>
    <dbReference type="NCBI Taxonomy" id="1244083"/>
    <lineage>
        <taxon>Bacteria</taxon>
        <taxon>Pseudomonadati</taxon>
        <taxon>Campylobacterota</taxon>
        <taxon>Epsilonproteobacteria</taxon>
        <taxon>Campylobacterales</taxon>
        <taxon>Campylobacteraceae</taxon>
        <taxon>Campylobacter</taxon>
    </lineage>
</organism>
<accession>M5ISL6</accession>
<name>M5ISL6_9BACT</name>
<dbReference type="Proteomes" id="UP000011939">
    <property type="component" value="Unassembled WGS sequence"/>
</dbReference>
<dbReference type="PATRIC" id="fig|1244083.3.peg.601"/>
<dbReference type="EMBL" id="AMZQ01000002">
    <property type="protein sequence ID" value="EKU11903.1"/>
    <property type="molecule type" value="Genomic_DNA"/>
</dbReference>
<protein>
    <submittedName>
        <fullName evidence="1">Uncharacterized protein</fullName>
    </submittedName>
</protein>
<dbReference type="STRING" id="1244083.CSUNSWCD_1227"/>
<gene>
    <name evidence="1" type="ORF">CSUNSWCD_1227</name>
</gene>
<proteinExistence type="predicted"/>
<evidence type="ECO:0000313" key="1">
    <source>
        <dbReference type="EMBL" id="EKU11903.1"/>
    </source>
</evidence>
<sequence>MSRECFSEISQNFRSAGYMPSARSILLLLLAAASLRSRKLEKSSHDTSPYRFTLKFEDKFANLSHRDPHLENVKFESYLRRFASAKQSVIQAPTPFTIK</sequence>
<evidence type="ECO:0000313" key="2">
    <source>
        <dbReference type="Proteomes" id="UP000011939"/>
    </source>
</evidence>
<reference evidence="1 2" key="1">
    <citation type="journal article" date="2013" name="Genome Announc.">
        <title>Genome Sequence of Campylobacter showae UNSWCD, Isolated from a Patient with Crohn's Disease.</title>
        <authorList>
            <person name="Tay A.P."/>
            <person name="Kaakoush N.O."/>
            <person name="Deshpande N.P."/>
            <person name="Chen Z."/>
            <person name="Mitchell H."/>
            <person name="Wilkins M.R."/>
        </authorList>
    </citation>
    <scope>NUCLEOTIDE SEQUENCE [LARGE SCALE GENOMIC DNA]</scope>
    <source>
        <strain evidence="1 2">CSUNSWCD</strain>
    </source>
</reference>
<dbReference type="eggNOG" id="ENOG50316AE">
    <property type="taxonomic scope" value="Bacteria"/>
</dbReference>
<comment type="caution">
    <text evidence="1">The sequence shown here is derived from an EMBL/GenBank/DDBJ whole genome shotgun (WGS) entry which is preliminary data.</text>
</comment>